<sequence>MIIEIVKKEFKFGGKKYKNHIFYDVRHVEEVKEWVKEQESDLLNLPDFNLIAFNDEAESLAFATKFS</sequence>
<reference evidence="1 2" key="1">
    <citation type="submission" date="2017-06" db="EMBL/GenBank/DDBJ databases">
        <authorList>
            <person name="Kim H.J."/>
            <person name="Triplett B.A."/>
        </authorList>
    </citation>
    <scope>NUCLEOTIDE SEQUENCE [LARGE SCALE GENOMIC DNA]</scope>
</reference>
<organism evidence="1 2">
    <name type="scientific">Agrobacterium phage Atu_ph07</name>
    <dbReference type="NCBI Taxonomy" id="2024264"/>
    <lineage>
        <taxon>Viruses</taxon>
        <taxon>Duplodnaviria</taxon>
        <taxon>Heunggongvirae</taxon>
        <taxon>Uroviricota</taxon>
        <taxon>Caudoviricetes</taxon>
        <taxon>Polybotosvirus</taxon>
        <taxon>Polybotosvirus Atuph07</taxon>
    </lineage>
</organism>
<dbReference type="EMBL" id="MF403008">
    <property type="protein sequence ID" value="AUZ95237.1"/>
    <property type="molecule type" value="Genomic_DNA"/>
</dbReference>
<name>A0A2L0V0C7_9CAUD</name>
<dbReference type="GeneID" id="40088481"/>
<dbReference type="KEGG" id="vg:40088481"/>
<evidence type="ECO:0000313" key="2">
    <source>
        <dbReference type="Proteomes" id="UP000223025"/>
    </source>
</evidence>
<accession>A0A2L0V0C7</accession>
<protein>
    <submittedName>
        <fullName evidence="1">Uncharacterized protein</fullName>
    </submittedName>
</protein>
<dbReference type="Proteomes" id="UP000223025">
    <property type="component" value="Segment"/>
</dbReference>
<dbReference type="RefSeq" id="YP_009612143.1">
    <property type="nucleotide sequence ID" value="NC_042013.1"/>
</dbReference>
<proteinExistence type="predicted"/>
<evidence type="ECO:0000313" key="1">
    <source>
        <dbReference type="EMBL" id="AUZ95237.1"/>
    </source>
</evidence>
<keyword evidence="2" id="KW-1185">Reference proteome</keyword>